<keyword evidence="2" id="KW-1185">Reference proteome</keyword>
<accession>A0A550BS35</accession>
<comment type="caution">
    <text evidence="1">The sequence shown here is derived from an EMBL/GenBank/DDBJ whole genome shotgun (WGS) entry which is preliminary data.</text>
</comment>
<protein>
    <recommendedName>
        <fullName evidence="3">F-box domain-containing protein</fullName>
    </recommendedName>
</protein>
<evidence type="ECO:0000313" key="1">
    <source>
        <dbReference type="EMBL" id="TRM55342.1"/>
    </source>
</evidence>
<organism evidence="1 2">
    <name type="scientific">Schizophyllum amplum</name>
    <dbReference type="NCBI Taxonomy" id="97359"/>
    <lineage>
        <taxon>Eukaryota</taxon>
        <taxon>Fungi</taxon>
        <taxon>Dikarya</taxon>
        <taxon>Basidiomycota</taxon>
        <taxon>Agaricomycotina</taxon>
        <taxon>Agaricomycetes</taxon>
        <taxon>Agaricomycetidae</taxon>
        <taxon>Agaricales</taxon>
        <taxon>Schizophyllaceae</taxon>
        <taxon>Schizophyllum</taxon>
    </lineage>
</organism>
<dbReference type="EMBL" id="VDMD01000169">
    <property type="protein sequence ID" value="TRM55342.1"/>
    <property type="molecule type" value="Genomic_DNA"/>
</dbReference>
<evidence type="ECO:0008006" key="3">
    <source>
        <dbReference type="Google" id="ProtNLM"/>
    </source>
</evidence>
<gene>
    <name evidence="1" type="ORF">BD626DRAFT_418420</name>
</gene>
<name>A0A550BS35_9AGAR</name>
<dbReference type="AlphaFoldDB" id="A0A550BS35"/>
<dbReference type="Proteomes" id="UP000320762">
    <property type="component" value="Unassembled WGS sequence"/>
</dbReference>
<reference evidence="1 2" key="1">
    <citation type="journal article" date="2019" name="New Phytol.">
        <title>Comparative genomics reveals unique wood-decay strategies and fruiting body development in the Schizophyllaceae.</title>
        <authorList>
            <person name="Almasi E."/>
            <person name="Sahu N."/>
            <person name="Krizsan K."/>
            <person name="Balint B."/>
            <person name="Kovacs G.M."/>
            <person name="Kiss B."/>
            <person name="Cseklye J."/>
            <person name="Drula E."/>
            <person name="Henrissat B."/>
            <person name="Nagy I."/>
            <person name="Chovatia M."/>
            <person name="Adam C."/>
            <person name="LaButti K."/>
            <person name="Lipzen A."/>
            <person name="Riley R."/>
            <person name="Grigoriev I.V."/>
            <person name="Nagy L.G."/>
        </authorList>
    </citation>
    <scope>NUCLEOTIDE SEQUENCE [LARGE SCALE GENOMIC DNA]</scope>
    <source>
        <strain evidence="1 2">NL-1724</strain>
    </source>
</reference>
<evidence type="ECO:0000313" key="2">
    <source>
        <dbReference type="Proteomes" id="UP000320762"/>
    </source>
</evidence>
<sequence length="376" mass="42222">MDRSRLPLELQHTIAGFSDRRTLAALLRTSRSLRYVVEPLFFMEIAIRSPAHVAALAQRPSLAARVVVLTVVLDHAPIGLPPMPSVRDVRWSSVLEEPVRRMSATEAGAFFLHFPALQRLHISLDFASVAEMDRALYAVAPRLRTFTVSFPSGSPMGRIHGAVSLFCCLRELRFEEGHYFDIGAFMTDCVRTQAQYVDVIHMPRFCTWSSLHATLCTVAPRLRVLELVSFVDIERLDLRPGPSLPCLSTVMFEVHKPNDCHHTEWRFMRSIMKYLDARCPAPALTTVRVTVFARKVLPSMLTGDYSTVSLGQDSGPMDFSLAEWLHDVVGDVRRLEIVVYCSSSSEDSPVYDLRAAVRSQLHILGDDRLSVNIIAT</sequence>
<proteinExistence type="predicted"/>